<protein>
    <submittedName>
        <fullName evidence="2">Uncharacterized protein</fullName>
    </submittedName>
</protein>
<feature type="region of interest" description="Disordered" evidence="1">
    <location>
        <begin position="62"/>
        <end position="91"/>
    </location>
</feature>
<sequence>MADCELAFKVNEPIVCLSNCTDKVENKAGKTPCSLKFNEVPPVTDKTGDKSYIILPFAAISKPLPAPKSSSSHPLLSSLRPQTTNPPEPLPFVDTRLPLIITVSRLTELPLPEQFKATISGKTLKTVYSLLIVR</sequence>
<feature type="compositionally biased region" description="Low complexity" evidence="1">
    <location>
        <begin position="62"/>
        <end position="79"/>
    </location>
</feature>
<dbReference type="VEuPathDB" id="VectorBase:GPAI020821"/>
<keyword evidence="3" id="KW-1185">Reference proteome</keyword>
<evidence type="ECO:0000313" key="2">
    <source>
        <dbReference type="EnsemblMetazoa" id="GPAI020821-PA"/>
    </source>
</evidence>
<dbReference type="EnsemblMetazoa" id="GPAI020821-RA">
    <property type="protein sequence ID" value="GPAI020821-PA"/>
    <property type="gene ID" value="GPAI020821"/>
</dbReference>
<reference evidence="3" key="1">
    <citation type="submission" date="2014-03" db="EMBL/GenBank/DDBJ databases">
        <authorList>
            <person name="Aksoy S."/>
            <person name="Warren W."/>
            <person name="Wilson R.K."/>
        </authorList>
    </citation>
    <scope>NUCLEOTIDE SEQUENCE [LARGE SCALE GENOMIC DNA]</scope>
    <source>
        <strain evidence="3">IAEA</strain>
    </source>
</reference>
<dbReference type="Proteomes" id="UP000092445">
    <property type="component" value="Unassembled WGS sequence"/>
</dbReference>
<reference evidence="2" key="2">
    <citation type="submission" date="2020-05" db="UniProtKB">
        <authorList>
            <consortium name="EnsemblMetazoa"/>
        </authorList>
    </citation>
    <scope>IDENTIFICATION</scope>
    <source>
        <strain evidence="2">IAEA</strain>
    </source>
</reference>
<organism evidence="2 3">
    <name type="scientific">Glossina pallidipes</name>
    <name type="common">Tsetse fly</name>
    <dbReference type="NCBI Taxonomy" id="7398"/>
    <lineage>
        <taxon>Eukaryota</taxon>
        <taxon>Metazoa</taxon>
        <taxon>Ecdysozoa</taxon>
        <taxon>Arthropoda</taxon>
        <taxon>Hexapoda</taxon>
        <taxon>Insecta</taxon>
        <taxon>Pterygota</taxon>
        <taxon>Neoptera</taxon>
        <taxon>Endopterygota</taxon>
        <taxon>Diptera</taxon>
        <taxon>Brachycera</taxon>
        <taxon>Muscomorpha</taxon>
        <taxon>Hippoboscoidea</taxon>
        <taxon>Glossinidae</taxon>
        <taxon>Glossina</taxon>
    </lineage>
</organism>
<proteinExistence type="predicted"/>
<evidence type="ECO:0000256" key="1">
    <source>
        <dbReference type="SAM" id="MobiDB-lite"/>
    </source>
</evidence>
<dbReference type="AlphaFoldDB" id="A0A1A9ZPC0"/>
<accession>A0A1A9ZPC0</accession>
<name>A0A1A9ZPC0_GLOPL</name>
<evidence type="ECO:0000313" key="3">
    <source>
        <dbReference type="Proteomes" id="UP000092445"/>
    </source>
</evidence>